<dbReference type="InterPro" id="IPR016193">
    <property type="entry name" value="Cytidine_deaminase-like"/>
</dbReference>
<dbReference type="PANTHER" id="PTHR11079:SF190">
    <property type="entry name" value="CYTOSINE DEAMINASE"/>
    <property type="match status" value="1"/>
</dbReference>
<sequence length="172" mass="17961">MQSTPPTTHRAQDRAWLDVAVAEARAGLATGGVPIGAALVGPDGEVWGRGHNRRVQDGDPSVHAETAAFRAAGRRASYRGTTMVTTLSPCWYCSGLVRQFGISRVVIGESQTFTGGHDWLAEHGVDVVVLDDPACVDLMTSFIAAAPQLWFEDIGVEEAAGSAAGTGAGATR</sequence>
<feature type="domain" description="CMP/dCMP-type deaminase" evidence="1">
    <location>
        <begin position="11"/>
        <end position="127"/>
    </location>
</feature>
<proteinExistence type="predicted"/>
<protein>
    <submittedName>
        <fullName evidence="2">Nucleoside deaminase</fullName>
    </submittedName>
</protein>
<dbReference type="SUPFAM" id="SSF53927">
    <property type="entry name" value="Cytidine deaminase-like"/>
    <property type="match status" value="1"/>
</dbReference>
<comment type="caution">
    <text evidence="2">The sequence shown here is derived from an EMBL/GenBank/DDBJ whole genome shotgun (WGS) entry which is preliminary data.</text>
</comment>
<keyword evidence="3" id="KW-1185">Reference proteome</keyword>
<dbReference type="Pfam" id="PF00383">
    <property type="entry name" value="dCMP_cyt_deam_1"/>
    <property type="match status" value="1"/>
</dbReference>
<accession>A0ABU8DWT3</accession>
<dbReference type="PANTHER" id="PTHR11079">
    <property type="entry name" value="CYTOSINE DEAMINASE FAMILY MEMBER"/>
    <property type="match status" value="1"/>
</dbReference>
<gene>
    <name evidence="2" type="ORF">TEK04_16295</name>
</gene>
<dbReference type="PROSITE" id="PS51747">
    <property type="entry name" value="CYT_DCMP_DEAMINASES_2"/>
    <property type="match status" value="1"/>
</dbReference>
<dbReference type="CDD" id="cd01285">
    <property type="entry name" value="nucleoside_deaminase"/>
    <property type="match status" value="1"/>
</dbReference>
<dbReference type="RefSeq" id="WP_336405407.1">
    <property type="nucleotide sequence ID" value="NZ_JBAPLU010000019.1"/>
</dbReference>
<dbReference type="Gene3D" id="3.40.140.10">
    <property type="entry name" value="Cytidine Deaminase, domain 2"/>
    <property type="match status" value="1"/>
</dbReference>
<dbReference type="Proteomes" id="UP001361570">
    <property type="component" value="Unassembled WGS sequence"/>
</dbReference>
<dbReference type="EMBL" id="JBAPLU010000019">
    <property type="protein sequence ID" value="MEI4273284.1"/>
    <property type="molecule type" value="Genomic_DNA"/>
</dbReference>
<name>A0ABU8DWT3_9ACTN</name>
<dbReference type="InterPro" id="IPR002125">
    <property type="entry name" value="CMP_dCMP_dom"/>
</dbReference>
<evidence type="ECO:0000313" key="3">
    <source>
        <dbReference type="Proteomes" id="UP001361570"/>
    </source>
</evidence>
<evidence type="ECO:0000259" key="1">
    <source>
        <dbReference type="PROSITE" id="PS51747"/>
    </source>
</evidence>
<evidence type="ECO:0000313" key="2">
    <source>
        <dbReference type="EMBL" id="MEI4273284.1"/>
    </source>
</evidence>
<reference evidence="2 3" key="1">
    <citation type="submission" date="2024-03" db="EMBL/GenBank/DDBJ databases">
        <title>Draft genome sequence of Klenkia sp. LSe6-5.</title>
        <authorList>
            <person name="Duangmal K."/>
            <person name="Chantavorakit T."/>
        </authorList>
    </citation>
    <scope>NUCLEOTIDE SEQUENCE [LARGE SCALE GENOMIC DNA]</scope>
    <source>
        <strain evidence="2 3">LSe6-5</strain>
    </source>
</reference>
<organism evidence="2 3">
    <name type="scientific">Klenkia sesuvii</name>
    <dbReference type="NCBI Taxonomy" id="3103137"/>
    <lineage>
        <taxon>Bacteria</taxon>
        <taxon>Bacillati</taxon>
        <taxon>Actinomycetota</taxon>
        <taxon>Actinomycetes</taxon>
        <taxon>Geodermatophilales</taxon>
        <taxon>Geodermatophilaceae</taxon>
        <taxon>Klenkia</taxon>
    </lineage>
</organism>